<sequence>MEIVNAGPTDFARYSHRQLYDMLHAGAPKTMRAAADSWDAVGSRLHEQAGNLEQQLSRFRHQWRGGAAEQYQAMITDLAAGLRRTAEASHAMRNLAHDSAEALIRAQATMPPPTEVPEVSAATLRMAGTPIQLGPGTSPELAARVATQQAEAVAAVRQQQQAAQVANANHARAVLIMEDLANRYRVAQASIPDSPAGQVPSGNPGADHPGSGATQTRQPLFGGMFTSGLAAASAAAAGRFAGTLPKIPDWAKKPDPQTGLPAPGAGAEAAKLGAGGAAGGAGLGAGLGKIGGGGGGLGKVPGAGGQGPQAAAGLAGAVGAAAAARGIAGAMGAAAAGAAQGMGSGMPMMPMMPMGGGQGGDMGGGRRIPPWLVETEDVWGESSVITPQVIGEEPENRPDPPSSFRY</sequence>
<dbReference type="AlphaFoldDB" id="A0A7W7FXL7"/>
<dbReference type="InterPro" id="IPR000030">
    <property type="entry name" value="PPE_dom"/>
</dbReference>
<gene>
    <name evidence="4" type="ORF">HNR67_005192</name>
</gene>
<comment type="similarity">
    <text evidence="1">Belongs to the mycobacterial PPE family.</text>
</comment>
<dbReference type="Pfam" id="PF00823">
    <property type="entry name" value="PPE"/>
    <property type="match status" value="1"/>
</dbReference>
<feature type="domain" description="PPE" evidence="3">
    <location>
        <begin position="23"/>
        <end position="123"/>
    </location>
</feature>
<feature type="region of interest" description="Disordered" evidence="2">
    <location>
        <begin position="192"/>
        <end position="219"/>
    </location>
</feature>
<evidence type="ECO:0000256" key="1">
    <source>
        <dbReference type="ARBA" id="ARBA00010652"/>
    </source>
</evidence>
<name>A0A7W7FXL7_9PSEU</name>
<dbReference type="Proteomes" id="UP000533598">
    <property type="component" value="Unassembled WGS sequence"/>
</dbReference>
<protein>
    <submittedName>
        <fullName evidence="4">Uncharacterized protein YukE</fullName>
    </submittedName>
</protein>
<comment type="caution">
    <text evidence="4">The sequence shown here is derived from an EMBL/GenBank/DDBJ whole genome shotgun (WGS) entry which is preliminary data.</text>
</comment>
<keyword evidence="5" id="KW-1185">Reference proteome</keyword>
<feature type="region of interest" description="Disordered" evidence="2">
    <location>
        <begin position="383"/>
        <end position="406"/>
    </location>
</feature>
<proteinExistence type="inferred from homology"/>
<reference evidence="4 5" key="1">
    <citation type="submission" date="2020-08" db="EMBL/GenBank/DDBJ databases">
        <title>Sequencing the genomes of 1000 actinobacteria strains.</title>
        <authorList>
            <person name="Klenk H.-P."/>
        </authorList>
    </citation>
    <scope>NUCLEOTIDE SEQUENCE [LARGE SCALE GENOMIC DNA]</scope>
    <source>
        <strain evidence="4 5">DSM 44230</strain>
    </source>
</reference>
<feature type="region of interest" description="Disordered" evidence="2">
    <location>
        <begin position="247"/>
        <end position="268"/>
    </location>
</feature>
<feature type="compositionally biased region" description="Low complexity" evidence="2">
    <location>
        <begin position="259"/>
        <end position="268"/>
    </location>
</feature>
<dbReference type="RefSeq" id="WP_312988075.1">
    <property type="nucleotide sequence ID" value="NZ_JACHMH010000001.1"/>
</dbReference>
<dbReference type="InterPro" id="IPR038332">
    <property type="entry name" value="PPE_sf"/>
</dbReference>
<evidence type="ECO:0000259" key="3">
    <source>
        <dbReference type="Pfam" id="PF00823"/>
    </source>
</evidence>
<accession>A0A7W7FXL7</accession>
<evidence type="ECO:0000256" key="2">
    <source>
        <dbReference type="SAM" id="MobiDB-lite"/>
    </source>
</evidence>
<dbReference type="EMBL" id="JACHMH010000001">
    <property type="protein sequence ID" value="MBB4679074.1"/>
    <property type="molecule type" value="Genomic_DNA"/>
</dbReference>
<dbReference type="Gene3D" id="1.20.1260.20">
    <property type="entry name" value="PPE superfamily"/>
    <property type="match status" value="1"/>
</dbReference>
<evidence type="ECO:0000313" key="5">
    <source>
        <dbReference type="Proteomes" id="UP000533598"/>
    </source>
</evidence>
<organism evidence="4 5">
    <name type="scientific">Crossiella cryophila</name>
    <dbReference type="NCBI Taxonomy" id="43355"/>
    <lineage>
        <taxon>Bacteria</taxon>
        <taxon>Bacillati</taxon>
        <taxon>Actinomycetota</taxon>
        <taxon>Actinomycetes</taxon>
        <taxon>Pseudonocardiales</taxon>
        <taxon>Pseudonocardiaceae</taxon>
        <taxon>Crossiella</taxon>
    </lineage>
</organism>
<dbReference type="SUPFAM" id="SSF140459">
    <property type="entry name" value="PE/PPE dimer-like"/>
    <property type="match status" value="1"/>
</dbReference>
<evidence type="ECO:0000313" key="4">
    <source>
        <dbReference type="EMBL" id="MBB4679074.1"/>
    </source>
</evidence>